<feature type="transmembrane region" description="Helical" evidence="1">
    <location>
        <begin position="350"/>
        <end position="373"/>
    </location>
</feature>
<dbReference type="Proteomes" id="UP000236447">
    <property type="component" value="Plasmid pP88_a"/>
</dbReference>
<dbReference type="AlphaFoldDB" id="A0A2I7K249"/>
<evidence type="ECO:0000313" key="2">
    <source>
        <dbReference type="EMBL" id="AUQ96677.1"/>
    </source>
</evidence>
<dbReference type="RefSeq" id="WP_102875476.1">
    <property type="nucleotide sequence ID" value="NZ_CP010600.1"/>
</dbReference>
<feature type="transmembrane region" description="Helical" evidence="1">
    <location>
        <begin position="29"/>
        <end position="47"/>
    </location>
</feature>
<feature type="transmembrane region" description="Helical" evidence="1">
    <location>
        <begin position="227"/>
        <end position="243"/>
    </location>
</feature>
<feature type="transmembrane region" description="Helical" evidence="1">
    <location>
        <begin position="249"/>
        <end position="267"/>
    </location>
</feature>
<geneLocation type="plasmid" evidence="3">
    <name>pP88_a</name>
</geneLocation>
<reference evidence="2 5" key="3">
    <citation type="journal article" date="2017" name="Int. J. Syst. Evol. Microbiol.">
        <title>Adaptation of Surface-Associated Bacteria to the Open Ocean: A Genomically Distinct Subpopulation of Phaeobacter gallaeciensis Colonizes Pacific Mesozooplankton.</title>
        <authorList>
            <person name="Freese H.M."/>
            <person name="Methner A."/>
            <person name="Overmann J."/>
        </authorList>
    </citation>
    <scope>NUCLEOTIDE SEQUENCE [LARGE SCALE GENOMIC DNA]</scope>
    <source>
        <strain evidence="2 5">P66</strain>
        <plasmid evidence="2 5">pP66_a</plasmid>
    </source>
</reference>
<feature type="transmembrane region" description="Helical" evidence="1">
    <location>
        <begin position="182"/>
        <end position="206"/>
    </location>
</feature>
<dbReference type="Proteomes" id="UP000236536">
    <property type="component" value="Plasmid pP66_a"/>
</dbReference>
<dbReference type="InterPro" id="IPR010266">
    <property type="entry name" value="NnrS"/>
</dbReference>
<sequence length="407" mass="42859">MTVTTDAGRKETNASPWAPAILSYGFRPFFFLAALWAGLAMIAWIGQLSGVLTLPIMLDPVSWHAKAFLFGYLSAVLAGFLLTAVPNWTGGAPLKGWPLLGLVLLWLAGRVTDLYTADLPAVVVACVDVSFPLILGAVILREVIAGRNWRNLVVLVLLGLHTLALLLVHLETAGGGYPAQGLGMRLGLATVIGMICLIGGRIIPSFTGNWLLKMGVDARPASPMQRLDKFVLAISLPALGIWVAAPDHIAAAVALTIFAMGHLLRLARWQGHRTAAEPLLAVLHLAYAMVPCGAVLMAISKIPHAPLDTAAAQHLWMAGAIGMMTLAVMIRATLGHTGRRLVAGPGAKMILLAVLVASVTRIVAGIGVGSAGWLYHLSAAAWCTAFFGYALVYGAALFSARRAAVQA</sequence>
<keyword evidence="1" id="KW-1133">Transmembrane helix</keyword>
<evidence type="ECO:0000313" key="5">
    <source>
        <dbReference type="Proteomes" id="UP000236536"/>
    </source>
</evidence>
<accession>A0A2I7K249</accession>
<evidence type="ECO:0000313" key="4">
    <source>
        <dbReference type="Proteomes" id="UP000236447"/>
    </source>
</evidence>
<dbReference type="EMBL" id="CP010706">
    <property type="protein sequence ID" value="AUQ96677.1"/>
    <property type="molecule type" value="Genomic_DNA"/>
</dbReference>
<feature type="transmembrane region" description="Helical" evidence="1">
    <location>
        <begin position="67"/>
        <end position="85"/>
    </location>
</feature>
<feature type="transmembrane region" description="Helical" evidence="1">
    <location>
        <begin position="279"/>
        <end position="299"/>
    </location>
</feature>
<evidence type="ECO:0000256" key="1">
    <source>
        <dbReference type="SAM" id="Phobius"/>
    </source>
</evidence>
<keyword evidence="1" id="KW-0812">Transmembrane</keyword>
<feature type="transmembrane region" description="Helical" evidence="1">
    <location>
        <begin position="379"/>
        <end position="400"/>
    </location>
</feature>
<reference evidence="3 4" key="1">
    <citation type="journal article" date="2017" name="Front. Microbiol.">
        <title>Phaeobacter piscinae sp. nov., a species of the Roseobacter group and potential aquaculture probiont.</title>
        <authorList>
            <person name="Sonnenschein E.C."/>
            <person name="Phippen C.B.W."/>
            <person name="Nielsen K.F."/>
            <person name="Mateiu R.V."/>
            <person name="Melchiorsen J."/>
            <person name="Gram L."/>
            <person name="Overmann J."/>
            <person name="Freese H.M."/>
        </authorList>
    </citation>
    <scope>NUCLEOTIDE SEQUENCE [LARGE SCALE GENOMIC DNA]</scope>
    <source>
        <strain evidence="3 4">P88</strain>
        <plasmid evidence="3">pP88_a</plasmid>
        <plasmid evidence="4">pp88_a</plasmid>
    </source>
</reference>
<feature type="transmembrane region" description="Helical" evidence="1">
    <location>
        <begin position="311"/>
        <end position="330"/>
    </location>
</feature>
<protein>
    <submittedName>
        <fullName evidence="2 3">NnrS protein</fullName>
    </submittedName>
</protein>
<keyword evidence="3" id="KW-0614">Plasmid</keyword>
<geneLocation type="plasmid" evidence="2 5">
    <name>pP66_a</name>
</geneLocation>
<gene>
    <name evidence="2" type="ORF">PhaeoP66_03951</name>
    <name evidence="3" type="ORF">PhaeoP88_03876</name>
</gene>
<proteinExistence type="predicted"/>
<keyword evidence="1" id="KW-0472">Membrane</keyword>
<evidence type="ECO:0000313" key="3">
    <source>
        <dbReference type="EMBL" id="AUR01188.1"/>
    </source>
</evidence>
<reference evidence="4 5" key="2">
    <citation type="journal article" date="2017" name="Genome Biol. Evol.">
        <title>Trajectories and Drivers of Genome Evolution in Surface-Associated Marine Phaeobacter.</title>
        <authorList>
            <person name="Freese H.M."/>
            <person name="Sikorski J."/>
            <person name="Bunk B."/>
            <person name="Scheuner C."/>
            <person name="Meier-Kolthoff J.P."/>
            <person name="Sproer C."/>
            <person name="Gram L."/>
            <person name="Overmann J."/>
        </authorList>
    </citation>
    <scope>NUCLEOTIDE SEQUENCE [LARGE SCALE GENOMIC DNA]</scope>
    <source>
        <strain evidence="2 5">P66</strain>
        <strain evidence="3 4">P88</strain>
        <plasmid evidence="2 5">pP66_a</plasmid>
        <plasmid evidence="4">pp88_a</plasmid>
        <plasmid evidence="3">pP88_a</plasmid>
    </source>
</reference>
<feature type="transmembrane region" description="Helical" evidence="1">
    <location>
        <begin position="152"/>
        <end position="170"/>
    </location>
</feature>
<dbReference type="Pfam" id="PF05940">
    <property type="entry name" value="NnrS"/>
    <property type="match status" value="1"/>
</dbReference>
<organism evidence="3 4">
    <name type="scientific">Phaeobacter inhibens</name>
    <dbReference type="NCBI Taxonomy" id="221822"/>
    <lineage>
        <taxon>Bacteria</taxon>
        <taxon>Pseudomonadati</taxon>
        <taxon>Pseudomonadota</taxon>
        <taxon>Alphaproteobacteria</taxon>
        <taxon>Rhodobacterales</taxon>
        <taxon>Roseobacteraceae</taxon>
        <taxon>Phaeobacter</taxon>
    </lineage>
</organism>
<dbReference type="EMBL" id="CP010726">
    <property type="protein sequence ID" value="AUR01188.1"/>
    <property type="molecule type" value="Genomic_DNA"/>
</dbReference>
<name>A0A2I7K249_9RHOB</name>
<keyword evidence="5" id="KW-1185">Reference proteome</keyword>
<feature type="transmembrane region" description="Helical" evidence="1">
    <location>
        <begin position="121"/>
        <end position="140"/>
    </location>
</feature>
<geneLocation type="plasmid" evidence="4">
    <name>pp88_a</name>
</geneLocation>